<dbReference type="PANTHER" id="PTHR37313:SF2">
    <property type="entry name" value="UPF0749 PROTEIN YLXX"/>
    <property type="match status" value="1"/>
</dbReference>
<dbReference type="PANTHER" id="PTHR37313">
    <property type="entry name" value="UPF0749 PROTEIN RV1825"/>
    <property type="match status" value="1"/>
</dbReference>
<dbReference type="EMBL" id="JAHLQK010000004">
    <property type="protein sequence ID" value="MBU5677163.1"/>
    <property type="molecule type" value="Genomic_DNA"/>
</dbReference>
<keyword evidence="2" id="KW-0472">Membrane</keyword>
<evidence type="ECO:0000313" key="4">
    <source>
        <dbReference type="Proteomes" id="UP000779508"/>
    </source>
</evidence>
<protein>
    <submittedName>
        <fullName evidence="3">DUF881 domain-containing protein</fullName>
    </submittedName>
</protein>
<evidence type="ECO:0000256" key="2">
    <source>
        <dbReference type="SAM" id="Phobius"/>
    </source>
</evidence>
<sequence length="231" mass="25733">MKKTSKLIVLIFFTIFGITIGIQFNSMIGGDFTSPHKNEIEAQEVSDLRKTTEDMKTRIIDLKKQVDTLEQERAVESVPLQKLKTTVDEYKFLAGYSSASGPGITIVLDSDLQENIAEIIEGRRYLISLVNELKVFGGEMVSINDYRVVGRSEITLAGNHINVHGKPIAPPYIIQAIGSTDSLKRYVEHGTILFELMASNGITSNIKFSEDIKIPALVKEKPLQFSNIVED</sequence>
<evidence type="ECO:0000256" key="1">
    <source>
        <dbReference type="ARBA" id="ARBA00009108"/>
    </source>
</evidence>
<proteinExistence type="inferred from homology"/>
<dbReference type="Proteomes" id="UP000779508">
    <property type="component" value="Unassembled WGS sequence"/>
</dbReference>
<accession>A0ABS6G458</accession>
<organism evidence="3 4">
    <name type="scientific">Alkaliphilus flagellatus</name>
    <dbReference type="NCBI Taxonomy" id="2841507"/>
    <lineage>
        <taxon>Bacteria</taxon>
        <taxon>Bacillati</taxon>
        <taxon>Bacillota</taxon>
        <taxon>Clostridia</taxon>
        <taxon>Peptostreptococcales</taxon>
        <taxon>Natronincolaceae</taxon>
        <taxon>Alkaliphilus</taxon>
    </lineage>
</organism>
<evidence type="ECO:0000313" key="3">
    <source>
        <dbReference type="EMBL" id="MBU5677163.1"/>
    </source>
</evidence>
<gene>
    <name evidence="3" type="ORF">KQI88_12145</name>
</gene>
<keyword evidence="2" id="KW-0812">Transmembrane</keyword>
<feature type="transmembrane region" description="Helical" evidence="2">
    <location>
        <begin position="7"/>
        <end position="28"/>
    </location>
</feature>
<comment type="caution">
    <text evidence="3">The sequence shown here is derived from an EMBL/GenBank/DDBJ whole genome shotgun (WGS) entry which is preliminary data.</text>
</comment>
<keyword evidence="2" id="KW-1133">Transmembrane helix</keyword>
<dbReference type="Pfam" id="PF05949">
    <property type="entry name" value="DUF881"/>
    <property type="match status" value="1"/>
</dbReference>
<comment type="similarity">
    <text evidence="1">Belongs to the UPF0749 family.</text>
</comment>
<dbReference type="InterPro" id="IPR010273">
    <property type="entry name" value="DUF881"/>
</dbReference>
<keyword evidence="4" id="KW-1185">Reference proteome</keyword>
<dbReference type="RefSeq" id="WP_216417682.1">
    <property type="nucleotide sequence ID" value="NZ_JAHLQK010000004.1"/>
</dbReference>
<reference evidence="3 4" key="1">
    <citation type="submission" date="2021-06" db="EMBL/GenBank/DDBJ databases">
        <authorList>
            <person name="Sun Q."/>
            <person name="Li D."/>
        </authorList>
    </citation>
    <scope>NUCLEOTIDE SEQUENCE [LARGE SCALE GENOMIC DNA]</scope>
    <source>
        <strain evidence="3 4">MSJ-5</strain>
    </source>
</reference>
<name>A0ABS6G458_9FIRM</name>